<reference evidence="2" key="1">
    <citation type="journal article" date="2022" name="Front. Genet.">
        <title>Chromosome-Scale Assembly of the Dendrobium nobile Genome Provides Insights Into the Molecular Mechanism of the Biosynthesis of the Medicinal Active Ingredient of Dendrobium.</title>
        <authorList>
            <person name="Xu Q."/>
            <person name="Niu S.-C."/>
            <person name="Li K.-L."/>
            <person name="Zheng P.-J."/>
            <person name="Zhang X.-J."/>
            <person name="Jia Y."/>
            <person name="Liu Y."/>
            <person name="Niu Y.-X."/>
            <person name="Yu L.-H."/>
            <person name="Chen D.-F."/>
            <person name="Zhang G.-Q."/>
        </authorList>
    </citation>
    <scope>NUCLEOTIDE SEQUENCE</scope>
    <source>
        <tissue evidence="2">Leaf</tissue>
    </source>
</reference>
<dbReference type="InterPro" id="IPR001810">
    <property type="entry name" value="F-box_dom"/>
</dbReference>
<dbReference type="Gene3D" id="1.20.1280.50">
    <property type="match status" value="1"/>
</dbReference>
<dbReference type="EMBL" id="JAGYWB010000009">
    <property type="protein sequence ID" value="KAI0510241.1"/>
    <property type="molecule type" value="Genomic_DNA"/>
</dbReference>
<evidence type="ECO:0000313" key="2">
    <source>
        <dbReference type="EMBL" id="KAI0510241.1"/>
    </source>
</evidence>
<dbReference type="Pfam" id="PF12937">
    <property type="entry name" value="F-box-like"/>
    <property type="match status" value="1"/>
</dbReference>
<comment type="caution">
    <text evidence="2">The sequence shown here is derived from an EMBL/GenBank/DDBJ whole genome shotgun (WGS) entry which is preliminary data.</text>
</comment>
<dbReference type="PANTHER" id="PTHR32278">
    <property type="entry name" value="F-BOX DOMAIN-CONTAINING PROTEIN"/>
    <property type="match status" value="1"/>
</dbReference>
<protein>
    <recommendedName>
        <fullName evidence="1">F-box domain-containing protein</fullName>
    </recommendedName>
</protein>
<name>A0A8T3BDX1_DENNO</name>
<dbReference type="SUPFAM" id="SSF81383">
    <property type="entry name" value="F-box domain"/>
    <property type="match status" value="1"/>
</dbReference>
<sequence>MEGGGGSCALYSDIERLPEECVAHAISLTSPRDACRSEAVSAAFRSAASSDKVWRSFLPSDYAEMLARAVDRVEFGSITTQSSSTAEGCRADALCWQGFFVDREIGVKCFILPARELRIVWAQGDTPQYWRWIHHPESRQ</sequence>
<evidence type="ECO:0000259" key="1">
    <source>
        <dbReference type="Pfam" id="PF12937"/>
    </source>
</evidence>
<gene>
    <name evidence="2" type="ORF">KFK09_010842</name>
</gene>
<dbReference type="Pfam" id="PF14299">
    <property type="entry name" value="PP2"/>
    <property type="match status" value="1"/>
</dbReference>
<keyword evidence="3" id="KW-1185">Reference proteome</keyword>
<dbReference type="PANTHER" id="PTHR32278:SF111">
    <property type="entry name" value="F-BOX PROTEIN PP2-B12-RELATED"/>
    <property type="match status" value="1"/>
</dbReference>
<feature type="domain" description="F-box" evidence="1">
    <location>
        <begin position="14"/>
        <end position="57"/>
    </location>
</feature>
<dbReference type="Proteomes" id="UP000829196">
    <property type="component" value="Unassembled WGS sequence"/>
</dbReference>
<dbReference type="OrthoDB" id="1927826at2759"/>
<organism evidence="2 3">
    <name type="scientific">Dendrobium nobile</name>
    <name type="common">Orchid</name>
    <dbReference type="NCBI Taxonomy" id="94219"/>
    <lineage>
        <taxon>Eukaryota</taxon>
        <taxon>Viridiplantae</taxon>
        <taxon>Streptophyta</taxon>
        <taxon>Embryophyta</taxon>
        <taxon>Tracheophyta</taxon>
        <taxon>Spermatophyta</taxon>
        <taxon>Magnoliopsida</taxon>
        <taxon>Liliopsida</taxon>
        <taxon>Asparagales</taxon>
        <taxon>Orchidaceae</taxon>
        <taxon>Epidendroideae</taxon>
        <taxon>Malaxideae</taxon>
        <taxon>Dendrobiinae</taxon>
        <taxon>Dendrobium</taxon>
    </lineage>
</organism>
<dbReference type="AlphaFoldDB" id="A0A8T3BDX1"/>
<dbReference type="InterPro" id="IPR036047">
    <property type="entry name" value="F-box-like_dom_sf"/>
</dbReference>
<accession>A0A8T3BDX1</accession>
<proteinExistence type="predicted"/>
<evidence type="ECO:0000313" key="3">
    <source>
        <dbReference type="Proteomes" id="UP000829196"/>
    </source>
</evidence>
<dbReference type="InterPro" id="IPR025886">
    <property type="entry name" value="PP2-like"/>
</dbReference>